<dbReference type="OrthoDB" id="18585at2759"/>
<comment type="subcellular location">
    <subcellularLocation>
        <location evidence="2">Cell membrane</location>
        <topology evidence="2">Multi-pass membrane protein</topology>
    </subcellularLocation>
    <subcellularLocation>
        <location evidence="1">Membrane</location>
        <location evidence="1">Caveola</location>
        <topology evidence="1">Multi-pass membrane protein</topology>
    </subcellularLocation>
</comment>
<comment type="caution">
    <text evidence="14">The sequence shown here is derived from an EMBL/GenBank/DDBJ whole genome shotgun (WGS) entry which is preliminary data.</text>
</comment>
<evidence type="ECO:0000256" key="2">
    <source>
        <dbReference type="ARBA" id="ARBA00004651"/>
    </source>
</evidence>
<gene>
    <name evidence="14" type="primary">SNMP-1</name>
    <name evidence="14" type="ORF">FJT64_008463</name>
</gene>
<keyword evidence="10" id="KW-0325">Glycoprotein</keyword>
<keyword evidence="15" id="KW-1185">Reference proteome</keyword>
<organism evidence="14 15">
    <name type="scientific">Amphibalanus amphitrite</name>
    <name type="common">Striped barnacle</name>
    <name type="synonym">Balanus amphitrite</name>
    <dbReference type="NCBI Taxonomy" id="1232801"/>
    <lineage>
        <taxon>Eukaryota</taxon>
        <taxon>Metazoa</taxon>
        <taxon>Ecdysozoa</taxon>
        <taxon>Arthropoda</taxon>
        <taxon>Crustacea</taxon>
        <taxon>Multicrustacea</taxon>
        <taxon>Cirripedia</taxon>
        <taxon>Thoracica</taxon>
        <taxon>Thoracicalcarea</taxon>
        <taxon>Balanomorpha</taxon>
        <taxon>Balanoidea</taxon>
        <taxon>Balanidae</taxon>
        <taxon>Amphibalaninae</taxon>
        <taxon>Amphibalanus</taxon>
    </lineage>
</organism>
<dbReference type="PRINTS" id="PR01609">
    <property type="entry name" value="CD36FAMILY"/>
</dbReference>
<evidence type="ECO:0000256" key="6">
    <source>
        <dbReference type="ARBA" id="ARBA00022989"/>
    </source>
</evidence>
<dbReference type="Proteomes" id="UP000440578">
    <property type="component" value="Unassembled WGS sequence"/>
</dbReference>
<dbReference type="PROSITE" id="PS51257">
    <property type="entry name" value="PROKAR_LIPOPROTEIN"/>
    <property type="match status" value="1"/>
</dbReference>
<evidence type="ECO:0000256" key="5">
    <source>
        <dbReference type="ARBA" id="ARBA00022692"/>
    </source>
</evidence>
<dbReference type="GO" id="GO:0005901">
    <property type="term" value="C:caveola"/>
    <property type="evidence" value="ECO:0007669"/>
    <property type="project" value="UniProtKB-SubCell"/>
</dbReference>
<dbReference type="PANTHER" id="PTHR11923">
    <property type="entry name" value="SCAVENGER RECEPTOR CLASS B TYPE-1 SR-B1"/>
    <property type="match status" value="1"/>
</dbReference>
<evidence type="ECO:0000256" key="7">
    <source>
        <dbReference type="ARBA" id="ARBA00023136"/>
    </source>
</evidence>
<accession>A0A6A4VBX8</accession>
<dbReference type="AlphaFoldDB" id="A0A6A4VBX8"/>
<dbReference type="GO" id="GO:0005737">
    <property type="term" value="C:cytoplasm"/>
    <property type="evidence" value="ECO:0007669"/>
    <property type="project" value="TreeGrafter"/>
</dbReference>
<evidence type="ECO:0000256" key="1">
    <source>
        <dbReference type="ARBA" id="ARBA00004189"/>
    </source>
</evidence>
<name>A0A6A4VBX8_AMPAM</name>
<keyword evidence="8" id="KW-1015">Disulfide bond</keyword>
<keyword evidence="9" id="KW-0675">Receptor</keyword>
<dbReference type="InterPro" id="IPR002159">
    <property type="entry name" value="CD36_fam"/>
</dbReference>
<proteinExistence type="inferred from homology"/>
<protein>
    <recommendedName>
        <fullName evidence="11">Scavenger receptor class B member 1</fullName>
    </recommendedName>
    <alternativeName>
        <fullName evidence="12">SR-BI</fullName>
    </alternativeName>
</protein>
<keyword evidence="7 13" id="KW-0472">Membrane</keyword>
<evidence type="ECO:0000256" key="13">
    <source>
        <dbReference type="SAM" id="Phobius"/>
    </source>
</evidence>
<reference evidence="14 15" key="1">
    <citation type="submission" date="2019-07" db="EMBL/GenBank/DDBJ databases">
        <title>Draft genome assembly of a fouling barnacle, Amphibalanus amphitrite (Darwin, 1854): The first reference genome for Thecostraca.</title>
        <authorList>
            <person name="Kim W."/>
        </authorList>
    </citation>
    <scope>NUCLEOTIDE SEQUENCE [LARGE SCALE GENOMIC DNA]</scope>
    <source>
        <strain evidence="14">SNU_AA5</strain>
        <tissue evidence="14">Soma without cirri and trophi</tissue>
    </source>
</reference>
<dbReference type="GO" id="GO:0005044">
    <property type="term" value="F:scavenger receptor activity"/>
    <property type="evidence" value="ECO:0007669"/>
    <property type="project" value="TreeGrafter"/>
</dbReference>
<evidence type="ECO:0000256" key="4">
    <source>
        <dbReference type="ARBA" id="ARBA00022475"/>
    </source>
</evidence>
<sequence>MQPNIKVGATASIGICILIIGCVLGWYGFPVIIDNMLEKSMVLTPSSESLEGWQAPTDKVDVFMQFIMFNVTNAEAVIARGEKPMLQEVGPFSYRESRRRVNLSWSEDGARLTYSEHLSYAFDPETSAPGVDEDTSIVTVNAPMLVSGLPTLLCYDTIVKVVREGCGVGQTPDMTGLPVMSGVSVCQSCELLPLCVGVGRGPVGKGVELLTLWLCDYSGWVLRWKRIAT</sequence>
<dbReference type="Pfam" id="PF01130">
    <property type="entry name" value="CD36"/>
    <property type="match status" value="1"/>
</dbReference>
<evidence type="ECO:0000256" key="12">
    <source>
        <dbReference type="ARBA" id="ARBA00042244"/>
    </source>
</evidence>
<comment type="similarity">
    <text evidence="3">Belongs to the CD36 family.</text>
</comment>
<keyword evidence="4" id="KW-1003">Cell membrane</keyword>
<evidence type="ECO:0000256" key="9">
    <source>
        <dbReference type="ARBA" id="ARBA00023170"/>
    </source>
</evidence>
<feature type="transmembrane region" description="Helical" evidence="13">
    <location>
        <begin position="7"/>
        <end position="29"/>
    </location>
</feature>
<evidence type="ECO:0000256" key="11">
    <source>
        <dbReference type="ARBA" id="ARBA00040821"/>
    </source>
</evidence>
<dbReference type="PANTHER" id="PTHR11923:SF110">
    <property type="entry name" value="SCAVENGER RECEPTOR CLASS B MEMBER 1"/>
    <property type="match status" value="1"/>
</dbReference>
<keyword evidence="6 13" id="KW-1133">Transmembrane helix</keyword>
<evidence type="ECO:0000256" key="10">
    <source>
        <dbReference type="ARBA" id="ARBA00023180"/>
    </source>
</evidence>
<keyword evidence="5 13" id="KW-0812">Transmembrane</keyword>
<evidence type="ECO:0000256" key="8">
    <source>
        <dbReference type="ARBA" id="ARBA00023157"/>
    </source>
</evidence>
<evidence type="ECO:0000256" key="3">
    <source>
        <dbReference type="ARBA" id="ARBA00010532"/>
    </source>
</evidence>
<evidence type="ECO:0000313" key="15">
    <source>
        <dbReference type="Proteomes" id="UP000440578"/>
    </source>
</evidence>
<evidence type="ECO:0000313" key="14">
    <source>
        <dbReference type="EMBL" id="KAF0293827.1"/>
    </source>
</evidence>
<dbReference type="EMBL" id="VIIS01001719">
    <property type="protein sequence ID" value="KAF0293827.1"/>
    <property type="molecule type" value="Genomic_DNA"/>
</dbReference>